<keyword evidence="1" id="KW-0418">Kinase</keyword>
<name>A0A7W8NFJ4_9DEIO</name>
<keyword evidence="2" id="KW-1185">Reference proteome</keyword>
<accession>A0A7W8NFJ4</accession>
<evidence type="ECO:0000313" key="1">
    <source>
        <dbReference type="EMBL" id="MBB5363780.1"/>
    </source>
</evidence>
<sequence length="170" mass="18869">MKTPPVIHLIYGPQGAGKTTYARTLATKTQGLRISIDEWMVALYGPDLPQPPALTWVMTRVARCQTHIWTVVGQLVALNTPVILDLGFMTTADRQLAQQWADQYGATTKFHFVDAPAAIRRSRVLSRNETQGETFALVVTPAMFDMMESVFQPPSPEELAQAYHVTSTHA</sequence>
<dbReference type="EMBL" id="JACHFL010000007">
    <property type="protein sequence ID" value="MBB5363780.1"/>
    <property type="molecule type" value="Genomic_DNA"/>
</dbReference>
<keyword evidence="1" id="KW-0808">Transferase</keyword>
<dbReference type="SUPFAM" id="SSF52540">
    <property type="entry name" value="P-loop containing nucleoside triphosphate hydrolases"/>
    <property type="match status" value="1"/>
</dbReference>
<comment type="caution">
    <text evidence="1">The sequence shown here is derived from an EMBL/GenBank/DDBJ whole genome shotgun (WGS) entry which is preliminary data.</text>
</comment>
<dbReference type="GO" id="GO:0016301">
    <property type="term" value="F:kinase activity"/>
    <property type="evidence" value="ECO:0007669"/>
    <property type="project" value="UniProtKB-KW"/>
</dbReference>
<reference evidence="1 2" key="1">
    <citation type="submission" date="2020-08" db="EMBL/GenBank/DDBJ databases">
        <title>Genomic Encyclopedia of Type Strains, Phase IV (KMG-IV): sequencing the most valuable type-strain genomes for metagenomic binning, comparative biology and taxonomic classification.</title>
        <authorList>
            <person name="Goeker M."/>
        </authorList>
    </citation>
    <scope>NUCLEOTIDE SEQUENCE [LARGE SCALE GENOMIC DNA]</scope>
    <source>
        <strain evidence="1 2">DSM 27939</strain>
    </source>
</reference>
<dbReference type="InterPro" id="IPR027417">
    <property type="entry name" value="P-loop_NTPase"/>
</dbReference>
<dbReference type="RefSeq" id="WP_184133310.1">
    <property type="nucleotide sequence ID" value="NZ_JACHFL010000007.1"/>
</dbReference>
<protein>
    <submittedName>
        <fullName evidence="1">Putative kinase</fullName>
    </submittedName>
</protein>
<gene>
    <name evidence="1" type="ORF">HNQ08_002887</name>
</gene>
<dbReference type="AlphaFoldDB" id="A0A7W8NFJ4"/>
<organism evidence="1 2">
    <name type="scientific">Deinococcus humi</name>
    <dbReference type="NCBI Taxonomy" id="662880"/>
    <lineage>
        <taxon>Bacteria</taxon>
        <taxon>Thermotogati</taxon>
        <taxon>Deinococcota</taxon>
        <taxon>Deinococci</taxon>
        <taxon>Deinococcales</taxon>
        <taxon>Deinococcaceae</taxon>
        <taxon>Deinococcus</taxon>
    </lineage>
</organism>
<proteinExistence type="predicted"/>
<dbReference type="Pfam" id="PF13671">
    <property type="entry name" value="AAA_33"/>
    <property type="match status" value="1"/>
</dbReference>
<dbReference type="Proteomes" id="UP000552709">
    <property type="component" value="Unassembled WGS sequence"/>
</dbReference>
<dbReference type="Gene3D" id="3.40.50.300">
    <property type="entry name" value="P-loop containing nucleotide triphosphate hydrolases"/>
    <property type="match status" value="1"/>
</dbReference>
<evidence type="ECO:0000313" key="2">
    <source>
        <dbReference type="Proteomes" id="UP000552709"/>
    </source>
</evidence>